<accession>A0A381W114</accession>
<evidence type="ECO:0000313" key="2">
    <source>
        <dbReference type="EMBL" id="SVA46210.1"/>
    </source>
</evidence>
<reference evidence="2" key="1">
    <citation type="submission" date="2018-05" db="EMBL/GenBank/DDBJ databases">
        <authorList>
            <person name="Lanie J.A."/>
            <person name="Ng W.-L."/>
            <person name="Kazmierczak K.M."/>
            <person name="Andrzejewski T.M."/>
            <person name="Davidsen T.M."/>
            <person name="Wayne K.J."/>
            <person name="Tettelin H."/>
            <person name="Glass J.I."/>
            <person name="Rusch D."/>
            <person name="Podicherti R."/>
            <person name="Tsui H.-C.T."/>
            <person name="Winkler M.E."/>
        </authorList>
    </citation>
    <scope>NUCLEOTIDE SEQUENCE</scope>
</reference>
<organism evidence="2">
    <name type="scientific">marine metagenome</name>
    <dbReference type="NCBI Taxonomy" id="408172"/>
    <lineage>
        <taxon>unclassified sequences</taxon>
        <taxon>metagenomes</taxon>
        <taxon>ecological metagenomes</taxon>
    </lineage>
</organism>
<evidence type="ECO:0000256" key="1">
    <source>
        <dbReference type="SAM" id="MobiDB-lite"/>
    </source>
</evidence>
<dbReference type="Pfam" id="PF19071">
    <property type="entry name" value="DUF5767"/>
    <property type="match status" value="1"/>
</dbReference>
<proteinExistence type="predicted"/>
<dbReference type="InterPro" id="IPR043910">
    <property type="entry name" value="DUF5767"/>
</dbReference>
<protein>
    <submittedName>
        <fullName evidence="2">Uncharacterized protein</fullName>
    </submittedName>
</protein>
<dbReference type="EMBL" id="UINC01010387">
    <property type="protein sequence ID" value="SVA46210.1"/>
    <property type="molecule type" value="Genomic_DNA"/>
</dbReference>
<gene>
    <name evidence="2" type="ORF">METZ01_LOCUS99064</name>
</gene>
<dbReference type="AlphaFoldDB" id="A0A381W114"/>
<sequence>MEYNLTNQEMDMGMGMNNPTMKEDNDLTNLSDSSSNFGGIPMQNPPQNHQDNFENELKDNQSVSSYAGSDLSPEETLKKKRLLLFKLKRLQKKNYQASRFYDMNSSLPELTAEVESLKREANLDQGTKVTKNALISVCSLLEYVNNKFDPFDIVLDGWSEDINDDVQNGEYDEVMEELYYKYYDKVSMGPEVKLITMIGGSAVKFHLSHTLLKTMIPNADVLLKQNPNLKNEISDLIQKNIPEMKQVQNEINNLGRGQVTGLTGPSENVDDIIAEIEKESLNNQQENKIMDEINNQGGTEQEIVF</sequence>
<name>A0A381W114_9ZZZZ</name>
<feature type="compositionally biased region" description="Low complexity" evidence="1">
    <location>
        <begin position="27"/>
        <end position="36"/>
    </location>
</feature>
<feature type="region of interest" description="Disordered" evidence="1">
    <location>
        <begin position="1"/>
        <end position="54"/>
    </location>
</feature>